<proteinExistence type="predicted"/>
<comment type="caution">
    <text evidence="2">The sequence shown here is derived from an EMBL/GenBank/DDBJ whole genome shotgun (WGS) entry which is preliminary data.</text>
</comment>
<feature type="compositionally biased region" description="Basic and acidic residues" evidence="1">
    <location>
        <begin position="1"/>
        <end position="11"/>
    </location>
</feature>
<keyword evidence="3" id="KW-1185">Reference proteome</keyword>
<reference evidence="2 3" key="1">
    <citation type="journal article" date="2018" name="Front. Plant Sci.">
        <title>Red Clover (Trifolium pratense) and Zigzag Clover (T. medium) - A Picture of Genomic Similarities and Differences.</title>
        <authorList>
            <person name="Dluhosova J."/>
            <person name="Istvanek J."/>
            <person name="Nedelnik J."/>
            <person name="Repkova J."/>
        </authorList>
    </citation>
    <scope>NUCLEOTIDE SEQUENCE [LARGE SCALE GENOMIC DNA]</scope>
    <source>
        <strain evidence="3">cv. 10/8</strain>
        <tissue evidence="2">Leaf</tissue>
    </source>
</reference>
<dbReference type="Proteomes" id="UP000265520">
    <property type="component" value="Unassembled WGS sequence"/>
</dbReference>
<protein>
    <submittedName>
        <fullName evidence="2">Uncharacterized protein</fullName>
    </submittedName>
</protein>
<sequence length="44" mass="5081">MIESVKKLKEDMVEDEESPEERLLVHDSLEYVQLTSFEGHGDGM</sequence>
<organism evidence="2 3">
    <name type="scientific">Trifolium medium</name>
    <dbReference type="NCBI Taxonomy" id="97028"/>
    <lineage>
        <taxon>Eukaryota</taxon>
        <taxon>Viridiplantae</taxon>
        <taxon>Streptophyta</taxon>
        <taxon>Embryophyta</taxon>
        <taxon>Tracheophyta</taxon>
        <taxon>Spermatophyta</taxon>
        <taxon>Magnoliopsida</taxon>
        <taxon>eudicotyledons</taxon>
        <taxon>Gunneridae</taxon>
        <taxon>Pentapetalae</taxon>
        <taxon>rosids</taxon>
        <taxon>fabids</taxon>
        <taxon>Fabales</taxon>
        <taxon>Fabaceae</taxon>
        <taxon>Papilionoideae</taxon>
        <taxon>50 kb inversion clade</taxon>
        <taxon>NPAAA clade</taxon>
        <taxon>Hologalegina</taxon>
        <taxon>IRL clade</taxon>
        <taxon>Trifolieae</taxon>
        <taxon>Trifolium</taxon>
    </lineage>
</organism>
<dbReference type="AlphaFoldDB" id="A0A392RRE7"/>
<name>A0A392RRE7_9FABA</name>
<evidence type="ECO:0000313" key="2">
    <source>
        <dbReference type="EMBL" id="MCI38126.1"/>
    </source>
</evidence>
<feature type="non-terminal residue" evidence="2">
    <location>
        <position position="44"/>
    </location>
</feature>
<accession>A0A392RRE7</accession>
<feature type="region of interest" description="Disordered" evidence="1">
    <location>
        <begin position="1"/>
        <end position="21"/>
    </location>
</feature>
<dbReference type="EMBL" id="LXQA010252275">
    <property type="protein sequence ID" value="MCI38126.1"/>
    <property type="molecule type" value="Genomic_DNA"/>
</dbReference>
<evidence type="ECO:0000313" key="3">
    <source>
        <dbReference type="Proteomes" id="UP000265520"/>
    </source>
</evidence>
<evidence type="ECO:0000256" key="1">
    <source>
        <dbReference type="SAM" id="MobiDB-lite"/>
    </source>
</evidence>